<dbReference type="RefSeq" id="WP_105356878.1">
    <property type="nucleotide sequence ID" value="NZ_PUIA01000064.1"/>
</dbReference>
<sequence length="263" mass="29763">MDYRYALAGVIFGFLTPLLLQGQEPVGEKNVIVIPLDTMVGAKRDGDLLTWIHFGSVKFGGTDPVYRIRVLKDGTAIVPPDNRQRESQLKLSEEEVKSLRKVLLADIDLPTIAGPWFNSEPNRWDGSQDCFLVRDAQKPITLTCEYGWPSSSANQDLMIQRYLQVMQTYTDLIYLVRAGGKEAIARQLPLANKGLQQHLPEAAPLTIEDFAYGEDFPDRHRRLTFVREEELAEGQWEKIRIEVLVPDEGKPRLGDITINGKRS</sequence>
<dbReference type="OrthoDB" id="289642at2"/>
<evidence type="ECO:0000313" key="2">
    <source>
        <dbReference type="Proteomes" id="UP000240009"/>
    </source>
</evidence>
<comment type="caution">
    <text evidence="1">The sequence shown here is derived from an EMBL/GenBank/DDBJ whole genome shotgun (WGS) entry which is preliminary data.</text>
</comment>
<dbReference type="EMBL" id="PUIA01000064">
    <property type="protein sequence ID" value="PQO26696.1"/>
    <property type="molecule type" value="Genomic_DNA"/>
</dbReference>
<dbReference type="Proteomes" id="UP000240009">
    <property type="component" value="Unassembled WGS sequence"/>
</dbReference>
<gene>
    <name evidence="1" type="ORF">C5Y96_19620</name>
</gene>
<proteinExistence type="predicted"/>
<evidence type="ECO:0000313" key="1">
    <source>
        <dbReference type="EMBL" id="PQO26696.1"/>
    </source>
</evidence>
<dbReference type="AlphaFoldDB" id="A0A2S8F3F0"/>
<name>A0A2S8F3F0_9BACT</name>
<reference evidence="1 2" key="1">
    <citation type="submission" date="2018-02" db="EMBL/GenBank/DDBJ databases">
        <title>Comparative genomes isolates from brazilian mangrove.</title>
        <authorList>
            <person name="Araujo J.E."/>
            <person name="Taketani R.G."/>
            <person name="Silva M.C.P."/>
            <person name="Loureco M.V."/>
            <person name="Andreote F.D."/>
        </authorList>
    </citation>
    <scope>NUCLEOTIDE SEQUENCE [LARGE SCALE GENOMIC DNA]</scope>
    <source>
        <strain evidence="1 2">HEX-2 MGV</strain>
    </source>
</reference>
<organism evidence="1 2">
    <name type="scientific">Blastopirellula marina</name>
    <dbReference type="NCBI Taxonomy" id="124"/>
    <lineage>
        <taxon>Bacteria</taxon>
        <taxon>Pseudomonadati</taxon>
        <taxon>Planctomycetota</taxon>
        <taxon>Planctomycetia</taxon>
        <taxon>Pirellulales</taxon>
        <taxon>Pirellulaceae</taxon>
        <taxon>Blastopirellula</taxon>
    </lineage>
</organism>
<accession>A0A2S8F3F0</accession>
<protein>
    <submittedName>
        <fullName evidence="1">Uncharacterized protein</fullName>
    </submittedName>
</protein>